<dbReference type="PANTHER" id="PTHR37984:SF9">
    <property type="entry name" value="INTEGRASE CATALYTIC DOMAIN-CONTAINING PROTEIN"/>
    <property type="match status" value="1"/>
</dbReference>
<protein>
    <submittedName>
        <fullName evidence="2">Uncharacterized protein</fullName>
    </submittedName>
</protein>
<evidence type="ECO:0000256" key="1">
    <source>
        <dbReference type="SAM" id="MobiDB-lite"/>
    </source>
</evidence>
<comment type="caution">
    <text evidence="2">The sequence shown here is derived from an EMBL/GenBank/DDBJ whole genome shotgun (WGS) entry which is preliminary data.</text>
</comment>
<keyword evidence="3" id="KW-1185">Reference proteome</keyword>
<dbReference type="GO" id="GO:0003676">
    <property type="term" value="F:nucleic acid binding"/>
    <property type="evidence" value="ECO:0007669"/>
    <property type="project" value="InterPro"/>
</dbReference>
<dbReference type="AlphaFoldDB" id="A0AAV7RFD5"/>
<sequence>MHCLGCEEQDIFEDLPDPEDEATDLNEFEICLKKLDLHFLPKISTILERYHFCMMEQRPGENVEEYITALRKLAATCTFGSTIDERIRDQFMLRCASDKVRQELRSKDDLLLHEVILAKSVEHTLASVEELEKGKNAGVNKITMKKELSGTKGNSNDREEDKVDQGEGNRFRDAKCFHCGNIGHYASYRKCPAINSTCRLCNKKGQFGKCYKSQKGQTSVKVVEDCILSVSMGTEKKKHPKEVITILGVTSEMLFDSGAWLKLISNDVFDKQLSHKVGL</sequence>
<dbReference type="InterPro" id="IPR036875">
    <property type="entry name" value="Znf_CCHC_sf"/>
</dbReference>
<evidence type="ECO:0000313" key="3">
    <source>
        <dbReference type="Proteomes" id="UP001066276"/>
    </source>
</evidence>
<reference evidence="2" key="1">
    <citation type="journal article" date="2022" name="bioRxiv">
        <title>Sequencing and chromosome-scale assembly of the giantPleurodeles waltlgenome.</title>
        <authorList>
            <person name="Brown T."/>
            <person name="Elewa A."/>
            <person name="Iarovenko S."/>
            <person name="Subramanian E."/>
            <person name="Araus A.J."/>
            <person name="Petzold A."/>
            <person name="Susuki M."/>
            <person name="Suzuki K.-i.T."/>
            <person name="Hayashi T."/>
            <person name="Toyoda A."/>
            <person name="Oliveira C."/>
            <person name="Osipova E."/>
            <person name="Leigh N.D."/>
            <person name="Simon A."/>
            <person name="Yun M.H."/>
        </authorList>
    </citation>
    <scope>NUCLEOTIDE SEQUENCE</scope>
    <source>
        <strain evidence="2">20211129_DDA</strain>
        <tissue evidence="2">Liver</tissue>
    </source>
</reference>
<dbReference type="PANTHER" id="PTHR37984">
    <property type="entry name" value="PROTEIN CBG26694"/>
    <property type="match status" value="1"/>
</dbReference>
<feature type="region of interest" description="Disordered" evidence="1">
    <location>
        <begin position="145"/>
        <end position="166"/>
    </location>
</feature>
<dbReference type="SUPFAM" id="SSF57756">
    <property type="entry name" value="Retrovirus zinc finger-like domains"/>
    <property type="match status" value="1"/>
</dbReference>
<dbReference type="InterPro" id="IPR050951">
    <property type="entry name" value="Retrovirus_Pol_polyprotein"/>
</dbReference>
<evidence type="ECO:0000313" key="2">
    <source>
        <dbReference type="EMBL" id="KAJ1151171.1"/>
    </source>
</evidence>
<organism evidence="2 3">
    <name type="scientific">Pleurodeles waltl</name>
    <name type="common">Iberian ribbed newt</name>
    <dbReference type="NCBI Taxonomy" id="8319"/>
    <lineage>
        <taxon>Eukaryota</taxon>
        <taxon>Metazoa</taxon>
        <taxon>Chordata</taxon>
        <taxon>Craniata</taxon>
        <taxon>Vertebrata</taxon>
        <taxon>Euteleostomi</taxon>
        <taxon>Amphibia</taxon>
        <taxon>Batrachia</taxon>
        <taxon>Caudata</taxon>
        <taxon>Salamandroidea</taxon>
        <taxon>Salamandridae</taxon>
        <taxon>Pleurodelinae</taxon>
        <taxon>Pleurodeles</taxon>
    </lineage>
</organism>
<accession>A0AAV7RFD5</accession>
<dbReference type="Proteomes" id="UP001066276">
    <property type="component" value="Chromosome 5"/>
</dbReference>
<dbReference type="EMBL" id="JANPWB010000009">
    <property type="protein sequence ID" value="KAJ1151171.1"/>
    <property type="molecule type" value="Genomic_DNA"/>
</dbReference>
<dbReference type="GO" id="GO:0008270">
    <property type="term" value="F:zinc ion binding"/>
    <property type="evidence" value="ECO:0007669"/>
    <property type="project" value="InterPro"/>
</dbReference>
<gene>
    <name evidence="2" type="ORF">NDU88_003958</name>
</gene>
<proteinExistence type="predicted"/>
<name>A0AAV7RFD5_PLEWA</name>